<dbReference type="Proteomes" id="UP000198967">
    <property type="component" value="Unassembled WGS sequence"/>
</dbReference>
<name>A0A1G7ZEE4_PSEOR</name>
<dbReference type="AlphaFoldDB" id="A0A1G7ZEE4"/>
<dbReference type="RefSeq" id="WP_093088995.1">
    <property type="nucleotide sequence ID" value="NZ_FNBE01000018.1"/>
</dbReference>
<gene>
    <name evidence="3" type="ORF">SAMN05216377_11899</name>
</gene>
<accession>A0A1G7ZEE4</accession>
<keyword evidence="2" id="KW-0812">Transmembrane</keyword>
<evidence type="ECO:0000256" key="1">
    <source>
        <dbReference type="SAM" id="MobiDB-lite"/>
    </source>
</evidence>
<proteinExistence type="predicted"/>
<keyword evidence="2" id="KW-1133">Transmembrane helix</keyword>
<dbReference type="EMBL" id="FNBE01000018">
    <property type="protein sequence ID" value="SDH06480.1"/>
    <property type="molecule type" value="Genomic_DNA"/>
</dbReference>
<evidence type="ECO:0000313" key="4">
    <source>
        <dbReference type="Proteomes" id="UP000198967"/>
    </source>
</evidence>
<keyword evidence="2" id="KW-0472">Membrane</keyword>
<feature type="compositionally biased region" description="Basic and acidic residues" evidence="1">
    <location>
        <begin position="53"/>
        <end position="70"/>
    </location>
</feature>
<protein>
    <submittedName>
        <fullName evidence="3">Uncharacterized protein</fullName>
    </submittedName>
</protein>
<feature type="transmembrane region" description="Helical" evidence="2">
    <location>
        <begin position="6"/>
        <end position="26"/>
    </location>
</feature>
<reference evidence="3 4" key="1">
    <citation type="submission" date="2016-10" db="EMBL/GenBank/DDBJ databases">
        <authorList>
            <person name="de Groot N.N."/>
        </authorList>
    </citation>
    <scope>NUCLEOTIDE SEQUENCE [LARGE SCALE GENOMIC DNA]</scope>
    <source>
        <strain evidence="3 4">CGMCC 4.3143</strain>
    </source>
</reference>
<keyword evidence="4" id="KW-1185">Reference proteome</keyword>
<sequence>MNWVLWLVVGWVAAAAVVGVIVGLALRRTGREPLEHELLEAHLLVSDQTTPRPDPRARREPSPRAEEEAPRPAAPPSPKRRGR</sequence>
<organism evidence="3 4">
    <name type="scientific">Pseudonocardia oroxyli</name>
    <dbReference type="NCBI Taxonomy" id="366584"/>
    <lineage>
        <taxon>Bacteria</taxon>
        <taxon>Bacillati</taxon>
        <taxon>Actinomycetota</taxon>
        <taxon>Actinomycetes</taxon>
        <taxon>Pseudonocardiales</taxon>
        <taxon>Pseudonocardiaceae</taxon>
        <taxon>Pseudonocardia</taxon>
    </lineage>
</organism>
<evidence type="ECO:0000256" key="2">
    <source>
        <dbReference type="SAM" id="Phobius"/>
    </source>
</evidence>
<evidence type="ECO:0000313" key="3">
    <source>
        <dbReference type="EMBL" id="SDH06480.1"/>
    </source>
</evidence>
<feature type="region of interest" description="Disordered" evidence="1">
    <location>
        <begin position="42"/>
        <end position="83"/>
    </location>
</feature>